<protein>
    <recommendedName>
        <fullName evidence="5">HEAT repeat protein</fullName>
    </recommendedName>
</protein>
<keyword evidence="2" id="KW-0732">Signal</keyword>
<keyword evidence="4" id="KW-1185">Reference proteome</keyword>
<evidence type="ECO:0000256" key="2">
    <source>
        <dbReference type="SAM" id="SignalP"/>
    </source>
</evidence>
<sequence precursor="true">MIRTLILSLLVATSSSVVPAPAVADEAIEQLINELVTVSDPGFGYSGYFSGDEFLPYEGTGQIRTALLGATYRRPSIPMRKIVERGIDAVPVLLKHINDSRTIDTEPMSGMMWMEFSDEYDINHRTRREPPKGVNRESSPRNDDHPDEHALTVGDLCFVALGQIVNRNYVATRYQPTGGLIVNSPTYSKRLRDIVLADWSDLTEESHRDGLILDFKQPDWHSRRVNAYYRLSLYYPETVENVVMPLLSLPTYDSSLVYDFCKKVLYATEDRAECKRVLDEFTNKHGDVYREATREQLFGDLAGLESDEFHGFTPDPKSKDHRCRELLVTLFDQPENVLSNHRPESTVIDKFGLARLIESLTHDRVPAIGSAVRRIYQRNREDDDSYLTTACLKSLAHRGDAATMIDRLNQVRFDRLNSDGQDFDAVDAICTTSDPTVLTAIEGFAETTINDQYFTKMLAALERSGKRDPEWLWKRAIHILNGLPDATKQGQDLLELIGDRFPDRAENVYREFLAKGTTERAETMCVLLWSDHPLALKILAPLLDDERLMSGFSVPMRVCDRAATAISHRLKKPRFDSEWSLRVKDDLITRYKAECIRRSK</sequence>
<gene>
    <name evidence="3" type="ORF">Poly51_21930</name>
</gene>
<feature type="signal peptide" evidence="2">
    <location>
        <begin position="1"/>
        <end position="24"/>
    </location>
</feature>
<feature type="chain" id="PRO_5023041818" description="HEAT repeat protein" evidence="2">
    <location>
        <begin position="25"/>
        <end position="600"/>
    </location>
</feature>
<evidence type="ECO:0000313" key="3">
    <source>
        <dbReference type="EMBL" id="TWU59405.1"/>
    </source>
</evidence>
<reference evidence="3 4" key="1">
    <citation type="submission" date="2019-02" db="EMBL/GenBank/DDBJ databases">
        <title>Deep-cultivation of Planctomycetes and their phenomic and genomic characterization uncovers novel biology.</title>
        <authorList>
            <person name="Wiegand S."/>
            <person name="Jogler M."/>
            <person name="Boedeker C."/>
            <person name="Pinto D."/>
            <person name="Vollmers J."/>
            <person name="Rivas-Marin E."/>
            <person name="Kohn T."/>
            <person name="Peeters S.H."/>
            <person name="Heuer A."/>
            <person name="Rast P."/>
            <person name="Oberbeckmann S."/>
            <person name="Bunk B."/>
            <person name="Jeske O."/>
            <person name="Meyerdierks A."/>
            <person name="Storesund J.E."/>
            <person name="Kallscheuer N."/>
            <person name="Luecker S."/>
            <person name="Lage O.M."/>
            <person name="Pohl T."/>
            <person name="Merkel B.J."/>
            <person name="Hornburger P."/>
            <person name="Mueller R.-W."/>
            <person name="Bruemmer F."/>
            <person name="Labrenz M."/>
            <person name="Spormann A.M."/>
            <person name="Op Den Camp H."/>
            <person name="Overmann J."/>
            <person name="Amann R."/>
            <person name="Jetten M.S.M."/>
            <person name="Mascher T."/>
            <person name="Medema M.H."/>
            <person name="Devos D.P."/>
            <person name="Kaster A.-K."/>
            <person name="Ovreas L."/>
            <person name="Rohde M."/>
            <person name="Galperin M.Y."/>
            <person name="Jogler C."/>
        </authorList>
    </citation>
    <scope>NUCLEOTIDE SEQUENCE [LARGE SCALE GENOMIC DNA]</scope>
    <source>
        <strain evidence="3 4">Poly51</strain>
    </source>
</reference>
<name>A0A5C6FDB0_9BACT</name>
<comment type="caution">
    <text evidence="3">The sequence shown here is derived from an EMBL/GenBank/DDBJ whole genome shotgun (WGS) entry which is preliminary data.</text>
</comment>
<organism evidence="3 4">
    <name type="scientific">Rubripirellula tenax</name>
    <dbReference type="NCBI Taxonomy" id="2528015"/>
    <lineage>
        <taxon>Bacteria</taxon>
        <taxon>Pseudomonadati</taxon>
        <taxon>Planctomycetota</taxon>
        <taxon>Planctomycetia</taxon>
        <taxon>Pirellulales</taxon>
        <taxon>Pirellulaceae</taxon>
        <taxon>Rubripirellula</taxon>
    </lineage>
</organism>
<dbReference type="EMBL" id="SJPW01000002">
    <property type="protein sequence ID" value="TWU59405.1"/>
    <property type="molecule type" value="Genomic_DNA"/>
</dbReference>
<evidence type="ECO:0000256" key="1">
    <source>
        <dbReference type="SAM" id="MobiDB-lite"/>
    </source>
</evidence>
<evidence type="ECO:0008006" key="5">
    <source>
        <dbReference type="Google" id="ProtNLM"/>
    </source>
</evidence>
<dbReference type="Proteomes" id="UP000318288">
    <property type="component" value="Unassembled WGS sequence"/>
</dbReference>
<proteinExistence type="predicted"/>
<dbReference type="RefSeq" id="WP_146456986.1">
    <property type="nucleotide sequence ID" value="NZ_SJPW01000002.1"/>
</dbReference>
<accession>A0A5C6FDB0</accession>
<feature type="region of interest" description="Disordered" evidence="1">
    <location>
        <begin position="125"/>
        <end position="147"/>
    </location>
</feature>
<dbReference type="OrthoDB" id="214564at2"/>
<evidence type="ECO:0000313" key="4">
    <source>
        <dbReference type="Proteomes" id="UP000318288"/>
    </source>
</evidence>
<dbReference type="AlphaFoldDB" id="A0A5C6FDB0"/>